<keyword evidence="7" id="KW-0378">Hydrolase</keyword>
<evidence type="ECO:0000256" key="7">
    <source>
        <dbReference type="ARBA" id="ARBA00022801"/>
    </source>
</evidence>
<keyword evidence="4" id="KW-1003">Cell membrane</keyword>
<evidence type="ECO:0000256" key="13">
    <source>
        <dbReference type="ARBA" id="ARBA00051722"/>
    </source>
</evidence>
<evidence type="ECO:0000256" key="8">
    <source>
        <dbReference type="ARBA" id="ARBA00022912"/>
    </source>
</evidence>
<dbReference type="PROSITE" id="PS50056">
    <property type="entry name" value="TYR_PHOSPHATASE_2"/>
    <property type="match status" value="1"/>
</dbReference>
<dbReference type="GO" id="GO:0009966">
    <property type="term" value="P:regulation of signal transduction"/>
    <property type="evidence" value="ECO:0007669"/>
    <property type="project" value="UniProtKB-ARBA"/>
</dbReference>
<dbReference type="EMBL" id="CAMPGE010024465">
    <property type="protein sequence ID" value="CAI2382300.1"/>
    <property type="molecule type" value="Genomic_DNA"/>
</dbReference>
<dbReference type="GO" id="GO:0043542">
    <property type="term" value="P:endothelial cell migration"/>
    <property type="evidence" value="ECO:0007669"/>
    <property type="project" value="UniProtKB-ARBA"/>
</dbReference>
<dbReference type="InterPro" id="IPR050561">
    <property type="entry name" value="PTP"/>
</dbReference>
<name>A0AAD1Y1U7_EUPCR</name>
<dbReference type="EC" id="3.1.3.48" evidence="3"/>
<keyword evidence="11" id="KW-0449">Lipoprotein</keyword>
<evidence type="ECO:0000259" key="18">
    <source>
        <dbReference type="PROSITE" id="PS50056"/>
    </source>
</evidence>
<evidence type="ECO:0000256" key="14">
    <source>
        <dbReference type="ARBA" id="ARBA00057132"/>
    </source>
</evidence>
<proteinExistence type="predicted"/>
<dbReference type="AlphaFoldDB" id="A0AAD1Y1U7"/>
<dbReference type="GO" id="GO:0004725">
    <property type="term" value="F:protein tyrosine phosphatase activity"/>
    <property type="evidence" value="ECO:0007669"/>
    <property type="project" value="UniProtKB-EC"/>
</dbReference>
<evidence type="ECO:0000256" key="3">
    <source>
        <dbReference type="ARBA" id="ARBA00013064"/>
    </source>
</evidence>
<keyword evidence="12" id="KW-0636">Prenylation</keyword>
<dbReference type="SUPFAM" id="SSF52799">
    <property type="entry name" value="(Phosphotyrosine protein) phosphatases II"/>
    <property type="match status" value="1"/>
</dbReference>
<dbReference type="FunFam" id="3.90.190.10:FF:000105">
    <property type="entry name" value="Protein tyrosine phosphatase type IVA 3"/>
    <property type="match status" value="1"/>
</dbReference>
<comment type="function">
    <text evidence="14">Protein tyrosine phosphatase which stimulates progression from G1 into S phase during mitosis. Enhances cell proliferation, cell motility and invasive activity, and promotes cancer metastasis. May be involved in the progression of cardiac hypertrophy by inhibiting intracellular calcium mobilization in response to angiotensin II.</text>
</comment>
<dbReference type="GO" id="GO:0005769">
    <property type="term" value="C:early endosome"/>
    <property type="evidence" value="ECO:0007669"/>
    <property type="project" value="UniProtKB-SubCell"/>
</dbReference>
<gene>
    <name evidence="19" type="ORF">ECRASSUSDP1_LOCUS23770</name>
</gene>
<evidence type="ECO:0000256" key="1">
    <source>
        <dbReference type="ARBA" id="ARBA00004236"/>
    </source>
</evidence>
<dbReference type="GO" id="GO:0005886">
    <property type="term" value="C:plasma membrane"/>
    <property type="evidence" value="ECO:0007669"/>
    <property type="project" value="UniProtKB-SubCell"/>
</dbReference>
<evidence type="ECO:0000256" key="10">
    <source>
        <dbReference type="ARBA" id="ARBA00023157"/>
    </source>
</evidence>
<evidence type="ECO:0000256" key="15">
    <source>
        <dbReference type="ARBA" id="ARBA00064590"/>
    </source>
</evidence>
<evidence type="ECO:0000256" key="12">
    <source>
        <dbReference type="ARBA" id="ARBA00023289"/>
    </source>
</evidence>
<evidence type="ECO:0000313" key="19">
    <source>
        <dbReference type="EMBL" id="CAI2382300.1"/>
    </source>
</evidence>
<evidence type="ECO:0000313" key="20">
    <source>
        <dbReference type="Proteomes" id="UP001295684"/>
    </source>
</evidence>
<evidence type="ECO:0000256" key="4">
    <source>
        <dbReference type="ARBA" id="ARBA00022475"/>
    </source>
</evidence>
<evidence type="ECO:0000256" key="17">
    <source>
        <dbReference type="ARBA" id="ARBA00082375"/>
    </source>
</evidence>
<evidence type="ECO:0000256" key="2">
    <source>
        <dbReference type="ARBA" id="ARBA00004412"/>
    </source>
</evidence>
<keyword evidence="8" id="KW-0904">Protein phosphatase</keyword>
<organism evidence="19 20">
    <name type="scientific">Euplotes crassus</name>
    <dbReference type="NCBI Taxonomy" id="5936"/>
    <lineage>
        <taxon>Eukaryota</taxon>
        <taxon>Sar</taxon>
        <taxon>Alveolata</taxon>
        <taxon>Ciliophora</taxon>
        <taxon>Intramacronucleata</taxon>
        <taxon>Spirotrichea</taxon>
        <taxon>Hypotrichia</taxon>
        <taxon>Euplotida</taxon>
        <taxon>Euplotidae</taxon>
        <taxon>Moneuplotes</taxon>
    </lineage>
</organism>
<dbReference type="InterPro" id="IPR003595">
    <property type="entry name" value="Tyr_Pase_cat"/>
</dbReference>
<protein>
    <recommendedName>
        <fullName evidence="16">Protein tyrosine phosphatase type IVA 3</fullName>
        <ecNumber evidence="3">3.1.3.48</ecNumber>
    </recommendedName>
    <alternativeName>
        <fullName evidence="17">Protein-tyrosine phosphatase 4a3</fullName>
    </alternativeName>
</protein>
<keyword evidence="9" id="KW-0472">Membrane</keyword>
<evidence type="ECO:0000256" key="16">
    <source>
        <dbReference type="ARBA" id="ARBA00069015"/>
    </source>
</evidence>
<dbReference type="InterPro" id="IPR000387">
    <property type="entry name" value="Tyr_Pase_dom"/>
</dbReference>
<comment type="catalytic activity">
    <reaction evidence="13">
        <text>O-phospho-L-tyrosyl-[protein] + H2O = L-tyrosyl-[protein] + phosphate</text>
        <dbReference type="Rhea" id="RHEA:10684"/>
        <dbReference type="Rhea" id="RHEA-COMP:10136"/>
        <dbReference type="Rhea" id="RHEA-COMP:20101"/>
        <dbReference type="ChEBI" id="CHEBI:15377"/>
        <dbReference type="ChEBI" id="CHEBI:43474"/>
        <dbReference type="ChEBI" id="CHEBI:46858"/>
        <dbReference type="ChEBI" id="CHEBI:61978"/>
        <dbReference type="EC" id="3.1.3.48"/>
    </reaction>
</comment>
<feature type="domain" description="Tyrosine specific protein phosphatases" evidence="18">
    <location>
        <begin position="78"/>
        <end position="146"/>
    </location>
</feature>
<accession>A0AAD1Y1U7</accession>
<dbReference type="PANTHER" id="PTHR23339">
    <property type="entry name" value="TYROSINE SPECIFIC PROTEIN PHOSPHATASE AND DUAL SPECIFICITY PROTEIN PHOSPHATASE"/>
    <property type="match status" value="1"/>
</dbReference>
<evidence type="ECO:0000256" key="9">
    <source>
        <dbReference type="ARBA" id="ARBA00023136"/>
    </source>
</evidence>
<dbReference type="Proteomes" id="UP001295684">
    <property type="component" value="Unassembled WGS sequence"/>
</dbReference>
<reference evidence="19" key="1">
    <citation type="submission" date="2023-07" db="EMBL/GenBank/DDBJ databases">
        <authorList>
            <consortium name="AG Swart"/>
            <person name="Singh M."/>
            <person name="Singh A."/>
            <person name="Seah K."/>
            <person name="Emmerich C."/>
        </authorList>
    </citation>
    <scope>NUCLEOTIDE SEQUENCE</scope>
    <source>
        <strain evidence="19">DP1</strain>
    </source>
</reference>
<evidence type="ECO:0000256" key="5">
    <source>
        <dbReference type="ARBA" id="ARBA00022481"/>
    </source>
</evidence>
<dbReference type="InterPro" id="IPR029021">
    <property type="entry name" value="Prot-tyrosine_phosphatase-like"/>
</dbReference>
<comment type="caution">
    <text evidence="19">The sequence shown here is derived from an EMBL/GenBank/DDBJ whole genome shotgun (WGS) entry which is preliminary data.</text>
</comment>
<comment type="subcellular location">
    <subcellularLocation>
        <location evidence="1">Cell membrane</location>
    </subcellularLocation>
    <subcellularLocation>
        <location evidence="2">Early endosome</location>
    </subcellularLocation>
</comment>
<keyword evidence="5" id="KW-0488">Methylation</keyword>
<evidence type="ECO:0000256" key="11">
    <source>
        <dbReference type="ARBA" id="ARBA00023288"/>
    </source>
</evidence>
<dbReference type="SMART" id="SM00404">
    <property type="entry name" value="PTPc_motif"/>
    <property type="match status" value="1"/>
</dbReference>
<dbReference type="Gene3D" id="3.90.190.10">
    <property type="entry name" value="Protein tyrosine phosphatase superfamily"/>
    <property type="match status" value="1"/>
</dbReference>
<keyword evidence="6" id="KW-0967">Endosome</keyword>
<keyword evidence="20" id="KW-1185">Reference proteome</keyword>
<keyword evidence="10" id="KW-1015">Disulfide bond</keyword>
<evidence type="ECO:0000256" key="6">
    <source>
        <dbReference type="ARBA" id="ARBA00022753"/>
    </source>
</evidence>
<sequence>MYYKPSVVDYDKYKFLIMSAPDDNSMPRYIKDMKDYNVTLLMRTCDISYSEDLINDHGIVVKELSFSDGSAPPKGIIEEWMSIVKEHFSSKNKNPGRIGIHCVAGLGRAPVLVGVALIEFGLDNELTVKKLRSERPGALNHPQTEFLLKYTPKSKCPCVIF</sequence>
<comment type="subunit">
    <text evidence="15">Interacts with tubulin.</text>
</comment>